<dbReference type="RefSeq" id="WP_139806980.1">
    <property type="nucleotide sequence ID" value="NZ_FWWU01000009.1"/>
</dbReference>
<evidence type="ECO:0000313" key="3">
    <source>
        <dbReference type="Proteomes" id="UP000192582"/>
    </source>
</evidence>
<dbReference type="OrthoDB" id="506510at2"/>
<gene>
    <name evidence="2" type="ORF">SAMN00790413_02518</name>
</gene>
<feature type="region of interest" description="Disordered" evidence="1">
    <location>
        <begin position="169"/>
        <end position="231"/>
    </location>
</feature>
<keyword evidence="3" id="KW-1185">Reference proteome</keyword>
<proteinExistence type="predicted"/>
<sequence>MRRKTYGRTPYLPGTAGRVWIQEKLAGTNVAVARLDGERAPQVRQGFRARVRRALVGPAPCGVRSGRAAFWRAAGGRVARCTPYALRPAPRSLCGPGPGGRPQRRPFLPLRARVEGVFAMPELYSQEARDPAELRRNLVAAKHPGHHGAFLRPEGFVYRAELPGEAGFLASGSVPNRVPVSDSGRTGPCSSTAPEGAGLFPQTGHTSRSSGSGLLTTDAPGDDVPLPSLHP</sequence>
<name>A0A1W1VN61_9DEIO</name>
<protein>
    <submittedName>
        <fullName evidence="2">Uncharacterized protein</fullName>
    </submittedName>
</protein>
<organism evidence="2 3">
    <name type="scientific">Deinococcus hopiensis KR-140</name>
    <dbReference type="NCBI Taxonomy" id="695939"/>
    <lineage>
        <taxon>Bacteria</taxon>
        <taxon>Thermotogati</taxon>
        <taxon>Deinococcota</taxon>
        <taxon>Deinococci</taxon>
        <taxon>Deinococcales</taxon>
        <taxon>Deinococcaceae</taxon>
        <taxon>Deinococcus</taxon>
    </lineage>
</organism>
<dbReference type="AlphaFoldDB" id="A0A1W1VN61"/>
<dbReference type="EMBL" id="FWWU01000009">
    <property type="protein sequence ID" value="SMB94768.1"/>
    <property type="molecule type" value="Genomic_DNA"/>
</dbReference>
<evidence type="ECO:0000313" key="2">
    <source>
        <dbReference type="EMBL" id="SMB94768.1"/>
    </source>
</evidence>
<reference evidence="2 3" key="1">
    <citation type="submission" date="2017-04" db="EMBL/GenBank/DDBJ databases">
        <authorList>
            <person name="Afonso C.L."/>
            <person name="Miller P.J."/>
            <person name="Scott M.A."/>
            <person name="Spackman E."/>
            <person name="Goraichik I."/>
            <person name="Dimitrov K.M."/>
            <person name="Suarez D.L."/>
            <person name="Swayne D.E."/>
        </authorList>
    </citation>
    <scope>NUCLEOTIDE SEQUENCE [LARGE SCALE GENOMIC DNA]</scope>
    <source>
        <strain evidence="2 3">KR-140</strain>
    </source>
</reference>
<dbReference type="Proteomes" id="UP000192582">
    <property type="component" value="Unassembled WGS sequence"/>
</dbReference>
<evidence type="ECO:0000256" key="1">
    <source>
        <dbReference type="SAM" id="MobiDB-lite"/>
    </source>
</evidence>
<feature type="compositionally biased region" description="Low complexity" evidence="1">
    <location>
        <begin position="203"/>
        <end position="217"/>
    </location>
</feature>
<accession>A0A1W1VN61</accession>